<keyword evidence="1" id="KW-0175">Coiled coil</keyword>
<reference evidence="3" key="1">
    <citation type="journal article" date="2014" name="Genome Biol. Evol.">
        <title>Gene Loss Rather Than Gene Gain Is Associated with a Host Jump from Monocots to Dicots in the Smut Fungus Melanopsichium pennsylvanicum.</title>
        <authorList>
            <person name="Sharma R."/>
            <person name="Mishra B."/>
            <person name="Runge F."/>
            <person name="Thines M."/>
        </authorList>
    </citation>
    <scope>NUCLEOTIDE SEQUENCE</scope>
    <source>
        <strain evidence="3">4</strain>
    </source>
</reference>
<evidence type="ECO:0000256" key="1">
    <source>
        <dbReference type="SAM" id="Coils"/>
    </source>
</evidence>
<proteinExistence type="predicted"/>
<feature type="region of interest" description="Disordered" evidence="2">
    <location>
        <begin position="672"/>
        <end position="694"/>
    </location>
</feature>
<sequence length="1337" mass="146898">MLSTANRPALRPRPPGQRRASHQEHVQQLAQSANADGDTCSAHNASPSPSRAPFSDIRNTVPTPTVDADYSSDLAFDPKSGADPISRVPADTQTADQHESLTPSSSAEELDHALLAGLDRYELEELLIQASRKVREREQKLVVAANIGKALLEKNLTLQSGIMTSMASTSSMFGLTDIEAMVNGFATPQQMPCTHDTDPYASPRPLNSPPTTDIDIHSQGDISPGRAESDTTPIAHTVALTDAESDYFSRPMTCATAQHLDNKSSATDASASGRNRSIWTPSDAGLIASQPCSPSASICSFASQSLLSPIDTMSRAPSKRNPHERGHRSRPSLLQLQAFEAQRQLASLGEQNDVLYQQISELQHEAESARYEGSKKLGKLNKEIRGLKAELEAATRRNVELETGHLPPRLSSAPRSPLRDFMARSRQEASSPLLIRSRAHQQAFVSHESFIPSPFSGHQPTSDHQKILPSTSNLEDLVLSAQATTGESALLAQLLAKIKELEETNHAMAKAEEDFGSRMGRAMEEDERLRDAFNTVGQDLGVDAAASASSGSPEKARKTADFLSTMSSAKMPALQSGFITPSHSLSSVDSVAWPDVPSLLSPISPGNKRRAPGNRHTIEHRKTIRSAISRAKKELAADLWRFSSYEVPASVEYMSRSSTEQSLGTYSVDLSASSSAASSPKAKGLDRKVSSSSMTRPRIRITPSMEDLGRRRKKQEEVITVPAQKTSAAGDWQDVNSPIVPDFSQHTSLSPSDAVQTYSARLKKDASLNRTDRDSLARMRVKPSEAPTSGAGVMHFLLPSQQKSFNPSARVRRSRSKSSSFGSEASFRHRAGSMPQSSDPFTSAPMPSNEPTLQHSPASTCSHRGRTLESEFGSIFGGDERKHDFDDDLPQRRRPAAASMLTAADVPNLQPLVLRSAKSATALVLRPSIAPQVQSDRPTSNMGRLVPENKEEHADDLECVLTQSVHDPIEDVFLGDSPLRPRDAALLSQVDAEERGAWLADHPIIEPGGLQDEDEPRGAQFDLISSVVEQQAVAWADDDDYGRTISKCEAIKLGLLAPDSSPLAGRSARLLQDKSRRGNSFFGMTRPFNSKGKKPARSPKEASPFRLEIESSEQVEHRLRIKSSLRRRRQQLLRERGFGEEWEHDAHSQEQEEQLVATYVPTPQRLQEKRRQTLTTGRSNDWSSSSDSGSPFPNRDLRRSTQQWVRDLACVSPAAKRQGRSDATPEEDYDQDMMALDCVRQEDADFEFLDCPSWKKQGGRGTDYFPTSFRARYRPDMVKQRVAHVSQVTYGWVEEWVQFAFVVFLAFVVMVEQGPNRNMRRGRPNAGAPLSLLNTAE</sequence>
<feature type="region of interest" description="Disordered" evidence="2">
    <location>
        <begin position="764"/>
        <end position="864"/>
    </location>
</feature>
<feature type="region of interest" description="Disordered" evidence="2">
    <location>
        <begin position="1081"/>
        <end position="1105"/>
    </location>
</feature>
<dbReference type="EMBL" id="HG529588">
    <property type="protein sequence ID" value="CDI53658.1"/>
    <property type="molecule type" value="Genomic_DNA"/>
</dbReference>
<feature type="coiled-coil region" evidence="1">
    <location>
        <begin position="345"/>
        <end position="404"/>
    </location>
</feature>
<evidence type="ECO:0000256" key="2">
    <source>
        <dbReference type="SAM" id="MobiDB-lite"/>
    </source>
</evidence>
<protein>
    <submittedName>
        <fullName evidence="3">Uncharacterized protein</fullName>
    </submittedName>
</protein>
<feature type="compositionally biased region" description="Polar residues" evidence="2">
    <location>
        <begin position="91"/>
        <end position="107"/>
    </location>
</feature>
<feature type="region of interest" description="Disordered" evidence="2">
    <location>
        <begin position="1"/>
        <end position="108"/>
    </location>
</feature>
<feature type="region of interest" description="Disordered" evidence="2">
    <location>
        <begin position="1142"/>
        <end position="1198"/>
    </location>
</feature>
<accession>A0A077R473</accession>
<organism evidence="3">
    <name type="scientific">Melanopsichium pennsylvanicum 4</name>
    <dbReference type="NCBI Taxonomy" id="1398559"/>
    <lineage>
        <taxon>Eukaryota</taxon>
        <taxon>Fungi</taxon>
        <taxon>Dikarya</taxon>
        <taxon>Basidiomycota</taxon>
        <taxon>Ustilaginomycotina</taxon>
        <taxon>Ustilaginomycetes</taxon>
        <taxon>Ustilaginales</taxon>
        <taxon>Ustilaginaceae</taxon>
        <taxon>Melanopsichium</taxon>
    </lineage>
</organism>
<evidence type="ECO:0000313" key="3">
    <source>
        <dbReference type="EMBL" id="CDI53658.1"/>
    </source>
</evidence>
<feature type="compositionally biased region" description="Polar residues" evidence="2">
    <location>
        <begin position="834"/>
        <end position="862"/>
    </location>
</feature>
<feature type="compositionally biased region" description="Low complexity" evidence="2">
    <location>
        <begin position="1177"/>
        <end position="1194"/>
    </location>
</feature>
<name>A0A077R473_9BASI</name>
<feature type="compositionally biased region" description="Basic and acidic residues" evidence="2">
    <location>
        <begin position="764"/>
        <end position="777"/>
    </location>
</feature>